<gene>
    <name evidence="4" type="ORF">ACFOEK_07960</name>
</gene>
<dbReference type="SUPFAM" id="SSF48403">
    <property type="entry name" value="Ankyrin repeat"/>
    <property type="match status" value="1"/>
</dbReference>
<reference evidence="5" key="1">
    <citation type="journal article" date="2019" name="Int. J. Syst. Evol. Microbiol.">
        <title>The Global Catalogue of Microorganisms (GCM) 10K type strain sequencing project: providing services to taxonomists for standard genome sequencing and annotation.</title>
        <authorList>
            <consortium name="The Broad Institute Genomics Platform"/>
            <consortium name="The Broad Institute Genome Sequencing Center for Infectious Disease"/>
            <person name="Wu L."/>
            <person name="Ma J."/>
        </authorList>
    </citation>
    <scope>NUCLEOTIDE SEQUENCE [LARGE SCALE GENOMIC DNA]</scope>
    <source>
        <strain evidence="5">KCTC 52438</strain>
    </source>
</reference>
<dbReference type="SMART" id="SM00248">
    <property type="entry name" value="ANK"/>
    <property type="match status" value="3"/>
</dbReference>
<dbReference type="InterPro" id="IPR002110">
    <property type="entry name" value="Ankyrin_rpt"/>
</dbReference>
<evidence type="ECO:0000256" key="3">
    <source>
        <dbReference type="PROSITE-ProRule" id="PRU00023"/>
    </source>
</evidence>
<evidence type="ECO:0000256" key="2">
    <source>
        <dbReference type="ARBA" id="ARBA00023043"/>
    </source>
</evidence>
<evidence type="ECO:0000313" key="5">
    <source>
        <dbReference type="Proteomes" id="UP001595476"/>
    </source>
</evidence>
<accession>A0ABV7HE78</accession>
<dbReference type="EMBL" id="JBHRSZ010000004">
    <property type="protein sequence ID" value="MFC3150958.1"/>
    <property type="molecule type" value="Genomic_DNA"/>
</dbReference>
<dbReference type="InterPro" id="IPR036770">
    <property type="entry name" value="Ankyrin_rpt-contain_sf"/>
</dbReference>
<keyword evidence="5" id="KW-1185">Reference proteome</keyword>
<dbReference type="PANTHER" id="PTHR24171">
    <property type="entry name" value="ANKYRIN REPEAT DOMAIN-CONTAINING PROTEIN 39-RELATED"/>
    <property type="match status" value="1"/>
</dbReference>
<comment type="caution">
    <text evidence="4">The sequence shown here is derived from an EMBL/GenBank/DDBJ whole genome shotgun (WGS) entry which is preliminary data.</text>
</comment>
<organism evidence="4 5">
    <name type="scientific">Litoribrevibacter euphylliae</name>
    <dbReference type="NCBI Taxonomy" id="1834034"/>
    <lineage>
        <taxon>Bacteria</taxon>
        <taxon>Pseudomonadati</taxon>
        <taxon>Pseudomonadota</taxon>
        <taxon>Gammaproteobacteria</taxon>
        <taxon>Oceanospirillales</taxon>
        <taxon>Oceanospirillaceae</taxon>
        <taxon>Litoribrevibacter</taxon>
    </lineage>
</organism>
<evidence type="ECO:0000256" key="1">
    <source>
        <dbReference type="ARBA" id="ARBA00022737"/>
    </source>
</evidence>
<feature type="repeat" description="ANK" evidence="3">
    <location>
        <begin position="104"/>
        <end position="136"/>
    </location>
</feature>
<sequence length="166" mass="18062">MVTEIDKQIYGLVEDGDCEGVRVLLIQHPDKVNEQPTYYSWLHYAAENNDTDMIETLLSLGADVNAKAAKTNSTPIVMAVNERALEAVKCLVENGAEINTGGGESGTPLSAACAEGDLEVVEYLVLQGANMNVVFGDPPNTALSYAVMYKHNDIEEYLRERGARLP</sequence>
<feature type="repeat" description="ANK" evidence="3">
    <location>
        <begin position="71"/>
        <end position="103"/>
    </location>
</feature>
<evidence type="ECO:0000313" key="4">
    <source>
        <dbReference type="EMBL" id="MFC3150958.1"/>
    </source>
</evidence>
<dbReference type="Proteomes" id="UP001595476">
    <property type="component" value="Unassembled WGS sequence"/>
</dbReference>
<feature type="repeat" description="ANK" evidence="3">
    <location>
        <begin position="37"/>
        <end position="69"/>
    </location>
</feature>
<dbReference type="RefSeq" id="WP_386718838.1">
    <property type="nucleotide sequence ID" value="NZ_JBHRSZ010000004.1"/>
</dbReference>
<protein>
    <submittedName>
        <fullName evidence="4">Ankyrin repeat domain-containing protein</fullName>
    </submittedName>
</protein>
<proteinExistence type="predicted"/>
<dbReference type="PROSITE" id="PS50088">
    <property type="entry name" value="ANK_REPEAT"/>
    <property type="match status" value="3"/>
</dbReference>
<keyword evidence="1" id="KW-0677">Repeat</keyword>
<dbReference type="Pfam" id="PF12796">
    <property type="entry name" value="Ank_2"/>
    <property type="match status" value="2"/>
</dbReference>
<dbReference type="Gene3D" id="1.25.40.20">
    <property type="entry name" value="Ankyrin repeat-containing domain"/>
    <property type="match status" value="1"/>
</dbReference>
<dbReference type="PROSITE" id="PS50297">
    <property type="entry name" value="ANK_REP_REGION"/>
    <property type="match status" value="3"/>
</dbReference>
<keyword evidence="2 3" id="KW-0040">ANK repeat</keyword>
<name>A0ABV7HE78_9GAMM</name>